<protein>
    <submittedName>
        <fullName evidence="2">Uncharacterized protein</fullName>
    </submittedName>
</protein>
<accession>A0AAD7A5F9</accession>
<feature type="compositionally biased region" description="Low complexity" evidence="1">
    <location>
        <begin position="251"/>
        <end position="263"/>
    </location>
</feature>
<organism evidence="2 3">
    <name type="scientific">Mycena albidolilacea</name>
    <dbReference type="NCBI Taxonomy" id="1033008"/>
    <lineage>
        <taxon>Eukaryota</taxon>
        <taxon>Fungi</taxon>
        <taxon>Dikarya</taxon>
        <taxon>Basidiomycota</taxon>
        <taxon>Agaricomycotina</taxon>
        <taxon>Agaricomycetes</taxon>
        <taxon>Agaricomycetidae</taxon>
        <taxon>Agaricales</taxon>
        <taxon>Marasmiineae</taxon>
        <taxon>Mycenaceae</taxon>
        <taxon>Mycena</taxon>
    </lineage>
</organism>
<reference evidence="2" key="1">
    <citation type="submission" date="2023-03" db="EMBL/GenBank/DDBJ databases">
        <title>Massive genome expansion in bonnet fungi (Mycena s.s.) driven by repeated elements and novel gene families across ecological guilds.</title>
        <authorList>
            <consortium name="Lawrence Berkeley National Laboratory"/>
            <person name="Harder C.B."/>
            <person name="Miyauchi S."/>
            <person name="Viragh M."/>
            <person name="Kuo A."/>
            <person name="Thoen E."/>
            <person name="Andreopoulos B."/>
            <person name="Lu D."/>
            <person name="Skrede I."/>
            <person name="Drula E."/>
            <person name="Henrissat B."/>
            <person name="Morin E."/>
            <person name="Kohler A."/>
            <person name="Barry K."/>
            <person name="LaButti K."/>
            <person name="Morin E."/>
            <person name="Salamov A."/>
            <person name="Lipzen A."/>
            <person name="Mereny Z."/>
            <person name="Hegedus B."/>
            <person name="Baldrian P."/>
            <person name="Stursova M."/>
            <person name="Weitz H."/>
            <person name="Taylor A."/>
            <person name="Grigoriev I.V."/>
            <person name="Nagy L.G."/>
            <person name="Martin F."/>
            <person name="Kauserud H."/>
        </authorList>
    </citation>
    <scope>NUCLEOTIDE SEQUENCE</scope>
    <source>
        <strain evidence="2">CBHHK002</strain>
    </source>
</reference>
<feature type="compositionally biased region" description="Basic and acidic residues" evidence="1">
    <location>
        <begin position="137"/>
        <end position="188"/>
    </location>
</feature>
<keyword evidence="3" id="KW-1185">Reference proteome</keyword>
<feature type="compositionally biased region" description="Polar residues" evidence="1">
    <location>
        <begin position="36"/>
        <end position="48"/>
    </location>
</feature>
<evidence type="ECO:0000313" key="3">
    <source>
        <dbReference type="Proteomes" id="UP001218218"/>
    </source>
</evidence>
<feature type="compositionally biased region" description="Basic and acidic residues" evidence="1">
    <location>
        <begin position="328"/>
        <end position="352"/>
    </location>
</feature>
<name>A0AAD7A5F9_9AGAR</name>
<dbReference type="AlphaFoldDB" id="A0AAD7A5F9"/>
<evidence type="ECO:0000313" key="2">
    <source>
        <dbReference type="EMBL" id="KAJ7349935.1"/>
    </source>
</evidence>
<feature type="region of interest" description="Disordered" evidence="1">
    <location>
        <begin position="1"/>
        <end position="49"/>
    </location>
</feature>
<evidence type="ECO:0000256" key="1">
    <source>
        <dbReference type="SAM" id="MobiDB-lite"/>
    </source>
</evidence>
<feature type="region of interest" description="Disordered" evidence="1">
    <location>
        <begin position="320"/>
        <end position="359"/>
    </location>
</feature>
<comment type="caution">
    <text evidence="2">The sequence shown here is derived from an EMBL/GenBank/DDBJ whole genome shotgun (WGS) entry which is preliminary data.</text>
</comment>
<dbReference type="EMBL" id="JARIHO010000015">
    <property type="protein sequence ID" value="KAJ7349935.1"/>
    <property type="molecule type" value="Genomic_DNA"/>
</dbReference>
<feature type="region of interest" description="Disordered" evidence="1">
    <location>
        <begin position="137"/>
        <end position="263"/>
    </location>
</feature>
<sequence>MKRAKSADLEAPEFDRAVQVTPPGRAPKELDEDEAFQSSGSEPETSFGRTDLNHLMRAGQNKAKKLGRLLVFNSQGVWCTCIYIFDMRGRETNPIRKSTVARDCSARGEGCLQERARWRAGQTRSLARLYRSRGIDEGRGKREAGRERERAERRSTKEAEKGGEGRWEGRSARRKEAGGKKGRSEGKGKNAPGFVPPQKARETPPFASGSRAEPGQTRTRTRIATRDSLHAGIALARNALPASARPRTHASPRPSRPIVPRRLPPSCTVAAAEEEGKTLPLTTPDPDSPSPPLPRACLAFGGRPICTVDMRVIIMSRRTVTKRKRKENQHDTVGEQGKGEIEGSKAGAEKQSSRGGEAARTVYAHRRPALVPALAAPGGRRALVESVDAPKALLGCCHCWCCARAGCHRTVYGLDRSGATAKDIGGLLLLLWLSKERHGGSKKDAMSADASLASETNNR</sequence>
<feature type="compositionally biased region" description="Basic and acidic residues" evidence="1">
    <location>
        <begin position="1"/>
        <end position="16"/>
    </location>
</feature>
<feature type="region of interest" description="Disordered" evidence="1">
    <location>
        <begin position="440"/>
        <end position="459"/>
    </location>
</feature>
<dbReference type="Proteomes" id="UP001218218">
    <property type="component" value="Unassembled WGS sequence"/>
</dbReference>
<proteinExistence type="predicted"/>
<gene>
    <name evidence="2" type="ORF">DFH08DRAFT_807260</name>
</gene>